<dbReference type="EMBL" id="CP098242">
    <property type="protein sequence ID" value="WAW09752.1"/>
    <property type="molecule type" value="Genomic_DNA"/>
</dbReference>
<name>A0A9E9LW14_9BURK</name>
<evidence type="ECO:0000313" key="1">
    <source>
        <dbReference type="EMBL" id="WAW09752.1"/>
    </source>
</evidence>
<evidence type="ECO:0000313" key="2">
    <source>
        <dbReference type="Proteomes" id="UP001156215"/>
    </source>
</evidence>
<dbReference type="RefSeq" id="WP_269308756.1">
    <property type="nucleotide sequence ID" value="NZ_CP098242.1"/>
</dbReference>
<keyword evidence="2" id="KW-1185">Reference proteome</keyword>
<proteinExistence type="predicted"/>
<protein>
    <submittedName>
        <fullName evidence="1">Uncharacterized protein</fullName>
    </submittedName>
</protein>
<organism evidence="1 2">
    <name type="scientific">Oxalobacter vibrioformis</name>
    <dbReference type="NCBI Taxonomy" id="933080"/>
    <lineage>
        <taxon>Bacteria</taxon>
        <taxon>Pseudomonadati</taxon>
        <taxon>Pseudomonadota</taxon>
        <taxon>Betaproteobacteria</taxon>
        <taxon>Burkholderiales</taxon>
        <taxon>Oxalobacteraceae</taxon>
        <taxon>Oxalobacter</taxon>
    </lineage>
</organism>
<reference evidence="1" key="1">
    <citation type="journal article" date="2022" name="Front. Microbiol.">
        <title>New perspectives on an old grouping: The genomic and phenotypic variability of Oxalobacter formigenes and the implications for calcium oxalate stone prevention.</title>
        <authorList>
            <person name="Chmiel J.A."/>
            <person name="Carr C."/>
            <person name="Stuivenberg G.A."/>
            <person name="Venema R."/>
            <person name="Chanyi R.M."/>
            <person name="Al K.F."/>
            <person name="Giguere D."/>
            <person name="Say H."/>
            <person name="Akouris P.P."/>
            <person name="Dominguez Romero S.A."/>
            <person name="Kwong A."/>
            <person name="Tai V."/>
            <person name="Koval S.F."/>
            <person name="Razvi H."/>
            <person name="Bjazevic J."/>
            <person name="Burton J.P."/>
        </authorList>
    </citation>
    <scope>NUCLEOTIDE SEQUENCE</scope>
    <source>
        <strain evidence="1">WoOx3</strain>
    </source>
</reference>
<dbReference type="AlphaFoldDB" id="A0A9E9LW14"/>
<accession>A0A9E9LW14</accession>
<gene>
    <name evidence="1" type="ORF">NB640_11065</name>
</gene>
<dbReference type="KEGG" id="ovb:NB640_11065"/>
<dbReference type="Proteomes" id="UP001156215">
    <property type="component" value="Chromosome"/>
</dbReference>
<sequence>MAIQNIKPQVINPDGLYRMKQITKGDPSKGVAPIFPFSDSTFLRKVAAKEIGQPIRNGSMTFWRGSDLIAFQKKLLGS</sequence>